<evidence type="ECO:0000313" key="2">
    <source>
        <dbReference type="EMBL" id="TFK43252.1"/>
    </source>
</evidence>
<evidence type="ECO:0000313" key="3">
    <source>
        <dbReference type="Proteomes" id="UP000308652"/>
    </source>
</evidence>
<keyword evidence="3" id="KW-1185">Reference proteome</keyword>
<dbReference type="PANTHER" id="PTHR28218:SF1">
    <property type="entry name" value="VPS4-ASSOCIATED PROTEIN 1"/>
    <property type="match status" value="1"/>
</dbReference>
<dbReference type="AlphaFoldDB" id="A0A5C3MD58"/>
<dbReference type="Pfam" id="PF08432">
    <property type="entry name" value="Vfa1"/>
    <property type="match status" value="1"/>
</dbReference>
<gene>
    <name evidence="2" type="ORF">BDQ12DRAFT_674649</name>
</gene>
<proteinExistence type="predicted"/>
<dbReference type="GO" id="GO:0007034">
    <property type="term" value="P:vacuolar transport"/>
    <property type="evidence" value="ECO:0007669"/>
    <property type="project" value="TreeGrafter"/>
</dbReference>
<sequence length="194" mass="21721">MSFANLYYKRTAGTPKACYICYKPSTTVLATLNTTDFIYTCDAHLSDPGFAKLADAADDTKSPKPEISPEEIARVKEEWEVKQKKKLEKEKEKAKEKEKEKEKEKTDGDKGDKDEKEKDQKKEGSKSPKIPGALASGSNTPTTPSSSHQRYILHRDYFAMRQGEHRRRRQATQAKELAPRLPGAPTGEISGSSV</sequence>
<dbReference type="PANTHER" id="PTHR28218">
    <property type="entry name" value="VPS4-ASSOCIATED PROTEIN 1"/>
    <property type="match status" value="1"/>
</dbReference>
<dbReference type="InterPro" id="IPR013640">
    <property type="entry name" value="Vfa1"/>
</dbReference>
<dbReference type="OrthoDB" id="2158714at2759"/>
<dbReference type="STRING" id="68775.A0A5C3MD58"/>
<organism evidence="2 3">
    <name type="scientific">Crucibulum laeve</name>
    <dbReference type="NCBI Taxonomy" id="68775"/>
    <lineage>
        <taxon>Eukaryota</taxon>
        <taxon>Fungi</taxon>
        <taxon>Dikarya</taxon>
        <taxon>Basidiomycota</taxon>
        <taxon>Agaricomycotina</taxon>
        <taxon>Agaricomycetes</taxon>
        <taxon>Agaricomycetidae</taxon>
        <taxon>Agaricales</taxon>
        <taxon>Agaricineae</taxon>
        <taxon>Nidulariaceae</taxon>
        <taxon>Crucibulum</taxon>
    </lineage>
</organism>
<protein>
    <submittedName>
        <fullName evidence="2">VPS4-associated protein 1</fullName>
    </submittedName>
</protein>
<accession>A0A5C3MD58</accession>
<evidence type="ECO:0000256" key="1">
    <source>
        <dbReference type="SAM" id="MobiDB-lite"/>
    </source>
</evidence>
<dbReference type="EMBL" id="ML213591">
    <property type="protein sequence ID" value="TFK43252.1"/>
    <property type="molecule type" value="Genomic_DNA"/>
</dbReference>
<feature type="region of interest" description="Disordered" evidence="1">
    <location>
        <begin position="55"/>
        <end position="194"/>
    </location>
</feature>
<name>A0A5C3MD58_9AGAR</name>
<reference evidence="2 3" key="1">
    <citation type="journal article" date="2019" name="Nat. Ecol. Evol.">
        <title>Megaphylogeny resolves global patterns of mushroom evolution.</title>
        <authorList>
            <person name="Varga T."/>
            <person name="Krizsan K."/>
            <person name="Foldi C."/>
            <person name="Dima B."/>
            <person name="Sanchez-Garcia M."/>
            <person name="Sanchez-Ramirez S."/>
            <person name="Szollosi G.J."/>
            <person name="Szarkandi J.G."/>
            <person name="Papp V."/>
            <person name="Albert L."/>
            <person name="Andreopoulos W."/>
            <person name="Angelini C."/>
            <person name="Antonin V."/>
            <person name="Barry K.W."/>
            <person name="Bougher N.L."/>
            <person name="Buchanan P."/>
            <person name="Buyck B."/>
            <person name="Bense V."/>
            <person name="Catcheside P."/>
            <person name="Chovatia M."/>
            <person name="Cooper J."/>
            <person name="Damon W."/>
            <person name="Desjardin D."/>
            <person name="Finy P."/>
            <person name="Geml J."/>
            <person name="Haridas S."/>
            <person name="Hughes K."/>
            <person name="Justo A."/>
            <person name="Karasinski D."/>
            <person name="Kautmanova I."/>
            <person name="Kiss B."/>
            <person name="Kocsube S."/>
            <person name="Kotiranta H."/>
            <person name="LaButti K.M."/>
            <person name="Lechner B.E."/>
            <person name="Liimatainen K."/>
            <person name="Lipzen A."/>
            <person name="Lukacs Z."/>
            <person name="Mihaltcheva S."/>
            <person name="Morgado L.N."/>
            <person name="Niskanen T."/>
            <person name="Noordeloos M.E."/>
            <person name="Ohm R.A."/>
            <person name="Ortiz-Santana B."/>
            <person name="Ovrebo C."/>
            <person name="Racz N."/>
            <person name="Riley R."/>
            <person name="Savchenko A."/>
            <person name="Shiryaev A."/>
            <person name="Soop K."/>
            <person name="Spirin V."/>
            <person name="Szebenyi C."/>
            <person name="Tomsovsky M."/>
            <person name="Tulloss R.E."/>
            <person name="Uehling J."/>
            <person name="Grigoriev I.V."/>
            <person name="Vagvolgyi C."/>
            <person name="Papp T."/>
            <person name="Martin F.M."/>
            <person name="Miettinen O."/>
            <person name="Hibbett D.S."/>
            <person name="Nagy L.G."/>
        </authorList>
    </citation>
    <scope>NUCLEOTIDE SEQUENCE [LARGE SCALE GENOMIC DNA]</scope>
    <source>
        <strain evidence="2 3">CBS 166.37</strain>
    </source>
</reference>
<feature type="compositionally biased region" description="Basic and acidic residues" evidence="1">
    <location>
        <begin position="71"/>
        <end position="126"/>
    </location>
</feature>
<dbReference type="GO" id="GO:0005768">
    <property type="term" value="C:endosome"/>
    <property type="evidence" value="ECO:0007669"/>
    <property type="project" value="TreeGrafter"/>
</dbReference>
<dbReference type="Proteomes" id="UP000308652">
    <property type="component" value="Unassembled WGS sequence"/>
</dbReference>